<dbReference type="AlphaFoldDB" id="A0A645D6U7"/>
<accession>A0A645D6U7</accession>
<comment type="caution">
    <text evidence="1">The sequence shown here is derived from an EMBL/GenBank/DDBJ whole genome shotgun (WGS) entry which is preliminary data.</text>
</comment>
<dbReference type="EMBL" id="VSSQ01033599">
    <property type="protein sequence ID" value="MPM85250.1"/>
    <property type="molecule type" value="Genomic_DNA"/>
</dbReference>
<proteinExistence type="predicted"/>
<reference evidence="1" key="1">
    <citation type="submission" date="2019-08" db="EMBL/GenBank/DDBJ databases">
        <authorList>
            <person name="Kucharzyk K."/>
            <person name="Murdoch R.W."/>
            <person name="Higgins S."/>
            <person name="Loffler F."/>
        </authorList>
    </citation>
    <scope>NUCLEOTIDE SEQUENCE</scope>
</reference>
<name>A0A645D6U7_9ZZZZ</name>
<sequence length="95" mass="10399">MVKGGAEFKHIAVCLVKGDLEFLLHGPGSRFSFRLGQSVIGHQRGCGVQVENPVGIDDERATSIRVETQMDTALLMLLSAHKMVHAGGRQNCHRF</sequence>
<protein>
    <submittedName>
        <fullName evidence="1">Uncharacterized protein</fullName>
    </submittedName>
</protein>
<organism evidence="1">
    <name type="scientific">bioreactor metagenome</name>
    <dbReference type="NCBI Taxonomy" id="1076179"/>
    <lineage>
        <taxon>unclassified sequences</taxon>
        <taxon>metagenomes</taxon>
        <taxon>ecological metagenomes</taxon>
    </lineage>
</organism>
<gene>
    <name evidence="1" type="ORF">SDC9_132328</name>
</gene>
<evidence type="ECO:0000313" key="1">
    <source>
        <dbReference type="EMBL" id="MPM85250.1"/>
    </source>
</evidence>